<protein>
    <submittedName>
        <fullName evidence="6">Protein kinase domain-containing protein</fullName>
    </submittedName>
</protein>
<dbReference type="InterPro" id="IPR011009">
    <property type="entry name" value="Kinase-like_dom_sf"/>
</dbReference>
<dbReference type="InterPro" id="IPR008271">
    <property type="entry name" value="Ser/Thr_kinase_AS"/>
</dbReference>
<dbReference type="AlphaFoldDB" id="A0A8H6WBK9"/>
<dbReference type="GO" id="GO:0005634">
    <property type="term" value="C:nucleus"/>
    <property type="evidence" value="ECO:0007669"/>
    <property type="project" value="TreeGrafter"/>
</dbReference>
<feature type="binding site" evidence="3">
    <location>
        <position position="259"/>
    </location>
    <ligand>
        <name>ATP</name>
        <dbReference type="ChEBI" id="CHEBI:30616"/>
    </ligand>
</feature>
<name>A0A8H6WBK9_9AGAR</name>
<dbReference type="InterPro" id="IPR017441">
    <property type="entry name" value="Protein_kinase_ATP_BS"/>
</dbReference>
<dbReference type="OrthoDB" id="541276at2759"/>
<keyword evidence="2 3" id="KW-0067">ATP-binding</keyword>
<dbReference type="PANTHER" id="PTHR24345">
    <property type="entry name" value="SERINE/THREONINE-PROTEIN KINASE PLK"/>
    <property type="match status" value="1"/>
</dbReference>
<dbReference type="EMBL" id="JACAZF010000002">
    <property type="protein sequence ID" value="KAF7312734.1"/>
    <property type="molecule type" value="Genomic_DNA"/>
</dbReference>
<evidence type="ECO:0000313" key="6">
    <source>
        <dbReference type="EMBL" id="KAF7312734.1"/>
    </source>
</evidence>
<evidence type="ECO:0000256" key="1">
    <source>
        <dbReference type="ARBA" id="ARBA00022741"/>
    </source>
</evidence>
<organism evidence="6 7">
    <name type="scientific">Mycena indigotica</name>
    <dbReference type="NCBI Taxonomy" id="2126181"/>
    <lineage>
        <taxon>Eukaryota</taxon>
        <taxon>Fungi</taxon>
        <taxon>Dikarya</taxon>
        <taxon>Basidiomycota</taxon>
        <taxon>Agaricomycotina</taxon>
        <taxon>Agaricomycetes</taxon>
        <taxon>Agaricomycetidae</taxon>
        <taxon>Agaricales</taxon>
        <taxon>Marasmiineae</taxon>
        <taxon>Mycenaceae</taxon>
        <taxon>Mycena</taxon>
    </lineage>
</organism>
<evidence type="ECO:0000259" key="5">
    <source>
        <dbReference type="PROSITE" id="PS50011"/>
    </source>
</evidence>
<feature type="compositionally biased region" description="Low complexity" evidence="4">
    <location>
        <begin position="537"/>
        <end position="555"/>
    </location>
</feature>
<dbReference type="SUPFAM" id="SSF56112">
    <property type="entry name" value="Protein kinase-like (PK-like)"/>
    <property type="match status" value="1"/>
</dbReference>
<dbReference type="GO" id="GO:0005524">
    <property type="term" value="F:ATP binding"/>
    <property type="evidence" value="ECO:0007669"/>
    <property type="project" value="UniProtKB-UniRule"/>
</dbReference>
<dbReference type="GO" id="GO:0004672">
    <property type="term" value="F:protein kinase activity"/>
    <property type="evidence" value="ECO:0007669"/>
    <property type="project" value="InterPro"/>
</dbReference>
<accession>A0A8H6WBK9</accession>
<reference evidence="6" key="1">
    <citation type="submission" date="2020-05" db="EMBL/GenBank/DDBJ databases">
        <title>Mycena genomes resolve the evolution of fungal bioluminescence.</title>
        <authorList>
            <person name="Tsai I.J."/>
        </authorList>
    </citation>
    <scope>NUCLEOTIDE SEQUENCE</scope>
    <source>
        <strain evidence="6">171206Taipei</strain>
    </source>
</reference>
<keyword evidence="6" id="KW-0418">Kinase</keyword>
<evidence type="ECO:0000313" key="7">
    <source>
        <dbReference type="Proteomes" id="UP000636479"/>
    </source>
</evidence>
<evidence type="ECO:0000256" key="4">
    <source>
        <dbReference type="SAM" id="MobiDB-lite"/>
    </source>
</evidence>
<evidence type="ECO:0000256" key="3">
    <source>
        <dbReference type="PROSITE-ProRule" id="PRU10141"/>
    </source>
</evidence>
<comment type="caution">
    <text evidence="6">The sequence shown here is derived from an EMBL/GenBank/DDBJ whole genome shotgun (WGS) entry which is preliminary data.</text>
</comment>
<keyword evidence="6" id="KW-0808">Transferase</keyword>
<dbReference type="Pfam" id="PF00069">
    <property type="entry name" value="Pkinase"/>
    <property type="match status" value="1"/>
</dbReference>
<dbReference type="PROSITE" id="PS00107">
    <property type="entry name" value="PROTEIN_KINASE_ATP"/>
    <property type="match status" value="1"/>
</dbReference>
<dbReference type="Proteomes" id="UP000636479">
    <property type="component" value="Unassembled WGS sequence"/>
</dbReference>
<dbReference type="Gene3D" id="1.10.510.10">
    <property type="entry name" value="Transferase(Phosphotransferase) domain 1"/>
    <property type="match status" value="1"/>
</dbReference>
<evidence type="ECO:0000256" key="2">
    <source>
        <dbReference type="ARBA" id="ARBA00022840"/>
    </source>
</evidence>
<dbReference type="GeneID" id="59342263"/>
<dbReference type="RefSeq" id="XP_037224842.1">
    <property type="nucleotide sequence ID" value="XM_037359747.1"/>
</dbReference>
<dbReference type="PROSITE" id="PS00108">
    <property type="entry name" value="PROTEIN_KINASE_ST"/>
    <property type="match status" value="1"/>
</dbReference>
<sequence>MLGSGSKRPPVFLVQNALSRPVVADMLSIRQTQSSILVEVFVVDLIFHRASGFFLFFHRRSGNVFDTAQASSIQNPDSREVLMVLHRRHCNFRAIPSLVHPSSRASSISILGSSEQFAGPDCDGRSGVRSYLALRRCIAADWQAPLGETIPAVSPFETAEQIVLKKPPSGSLLSPHYSCFNHHYMHHESTCLLTIHTPTPFIMPAQFSPSSRSLPDLTGTVLDGNLKLVSILGAGSFGKVYKAIDLDSPAENPIYYAVKCLRLHKIGSKERQRQEQEVRHHKAVSDDPRVVSLHRSFTSGEFLFVVLEYAEKDVFQVMVGQNMFYCQPVRVKQASGEILDGVEAMHRCGIYHRDIKAENLLCDSDGKNIRIADFGLSTRKIRSFLFGCGSPAYMCPESLDRNHPAALEGFSPKDSDMWAIAVLFCTFVAGATPWQKAHISDPSYHLFLRNKDHLIHDLGLTKETNALLRRCFHKNPRMRPTLAEFRAAINAMDRFTLDDPLPPADTTVENGHPKEPLEPSSSSSCSQRGETSEEGHSTPPTSYIPSSSSHGAASAPRQVAKTSRKFPRRLFKHKRKQSPPPPSPEASAPTGPIGHRRRRSSLQLLAQNLGLKW</sequence>
<feature type="region of interest" description="Disordered" evidence="4">
    <location>
        <begin position="496"/>
        <end position="601"/>
    </location>
</feature>
<proteinExistence type="predicted"/>
<dbReference type="InterPro" id="IPR000719">
    <property type="entry name" value="Prot_kinase_dom"/>
</dbReference>
<feature type="domain" description="Protein kinase" evidence="5">
    <location>
        <begin position="226"/>
        <end position="496"/>
    </location>
</feature>
<dbReference type="PROSITE" id="PS50011">
    <property type="entry name" value="PROTEIN_KINASE_DOM"/>
    <property type="match status" value="1"/>
</dbReference>
<feature type="compositionally biased region" description="Basic residues" evidence="4">
    <location>
        <begin position="562"/>
        <end position="577"/>
    </location>
</feature>
<keyword evidence="1 3" id="KW-0547">Nucleotide-binding</keyword>
<keyword evidence="7" id="KW-1185">Reference proteome</keyword>
<dbReference type="SMART" id="SM00220">
    <property type="entry name" value="S_TKc"/>
    <property type="match status" value="1"/>
</dbReference>
<gene>
    <name evidence="6" type="ORF">MIND_00288300</name>
</gene>